<dbReference type="PANTHER" id="PTHR33232">
    <property type="entry name" value="PROTEIN SIEVE ELEMENT OCCLUSION B-LIKE"/>
    <property type="match status" value="1"/>
</dbReference>
<evidence type="ECO:0000259" key="1">
    <source>
        <dbReference type="Pfam" id="PF14576"/>
    </source>
</evidence>
<reference evidence="3" key="1">
    <citation type="submission" date="2020-12" db="EMBL/GenBank/DDBJ databases">
        <title>WGS assembly of Carya illinoinensis cv. Pawnee.</title>
        <authorList>
            <person name="Platts A."/>
            <person name="Shu S."/>
            <person name="Wright S."/>
            <person name="Barry K."/>
            <person name="Edger P."/>
            <person name="Pires J.C."/>
            <person name="Schmutz J."/>
        </authorList>
    </citation>
    <scope>NUCLEOTIDE SEQUENCE</scope>
    <source>
        <tissue evidence="3">Leaf</tissue>
    </source>
</reference>
<accession>A0A8T1RNS0</accession>
<dbReference type="InterPro" id="IPR039299">
    <property type="entry name" value="SEOA"/>
</dbReference>
<dbReference type="Proteomes" id="UP000811609">
    <property type="component" value="Chromosome 1"/>
</dbReference>
<feature type="domain" description="Sieve element occlusion N-terminal" evidence="1">
    <location>
        <begin position="15"/>
        <end position="293"/>
    </location>
</feature>
<gene>
    <name evidence="3" type="ORF">CIPAW_01G170900</name>
</gene>
<dbReference type="AlphaFoldDB" id="A0A8T1RNS0"/>
<evidence type="ECO:0000313" key="4">
    <source>
        <dbReference type="Proteomes" id="UP000811609"/>
    </source>
</evidence>
<sequence>MAAAGNVQNLSNMSHDHILSLIKPTHDHHGEEKPDYVDPLLGVVGNILKRTSHVIDNLVRGTKPQEERLEEKVPKYASFPSPTCMLKTLSSEMACKAPADAHTHATTMSILGKLSKYSWDTKAVLTIAAFAMEYGDFLLLVSLNSSHDQLAESVGILKRAPAMLNHLGSKKFKDAIVELDGLIKNTLKVIESIFAFEKLYFKYCSYDTEDVTELSTAMKRIPVDVYWAIITIAACTTQMRYCISGDEVNKQQLSRFHEKITTTLQFLKTQEELCQIEIDSLEARKELRKLSQAPSGIVKLLKALIFRKHAVHEPLIIEGCSKVEIKRVDINDLENKNVLLFISGLDISIDDISILNPIYDEIVKKDEYKILWIPIVDRWTVDLKNKFEKLRLMMKWYTVKYFSPIVGIKFISKDWKYQKRSMQVLQINSQGSVEYLNLVHRIQLWGGKAFPFNKPISIDNWMGDLIVGINRPDQSPLIDENKYFFLYGGKCKEWVQRFNKKAIDMAKDPIIRNISKIPILESFCVGKDSGWEDDHRILGRFWNKVESLFLIINTTGNLKTVRNHAVTSNEIRKLFSYKNEKGWAVLCKGSSVVLAGHWEIIDRVVDDFNKWKVYVRDRGLEHTITQHHVNIKKEVPQPCCRVDISMGAGHAFPDDLTCPYCNHSMETYKSFMCCHTVDADAMNGGSR</sequence>
<dbReference type="Pfam" id="PF14577">
    <property type="entry name" value="SEO_C"/>
    <property type="match status" value="1"/>
</dbReference>
<evidence type="ECO:0000259" key="2">
    <source>
        <dbReference type="Pfam" id="PF14577"/>
    </source>
</evidence>
<keyword evidence="4" id="KW-1185">Reference proteome</keyword>
<dbReference type="EMBL" id="CM031809">
    <property type="protein sequence ID" value="KAG6668448.1"/>
    <property type="molecule type" value="Genomic_DNA"/>
</dbReference>
<dbReference type="PANTHER" id="PTHR33232:SF18">
    <property type="entry name" value="PROTEIN SIEVE ELEMENT OCCLUSION B-LIKE"/>
    <property type="match status" value="1"/>
</dbReference>
<protein>
    <recommendedName>
        <fullName evidence="5">Sieve element occlusion</fullName>
    </recommendedName>
</protein>
<proteinExistence type="predicted"/>
<name>A0A8T1RNS0_CARIL</name>
<organism evidence="3 4">
    <name type="scientific">Carya illinoinensis</name>
    <name type="common">Pecan</name>
    <dbReference type="NCBI Taxonomy" id="32201"/>
    <lineage>
        <taxon>Eukaryota</taxon>
        <taxon>Viridiplantae</taxon>
        <taxon>Streptophyta</taxon>
        <taxon>Embryophyta</taxon>
        <taxon>Tracheophyta</taxon>
        <taxon>Spermatophyta</taxon>
        <taxon>Magnoliopsida</taxon>
        <taxon>eudicotyledons</taxon>
        <taxon>Gunneridae</taxon>
        <taxon>Pentapetalae</taxon>
        <taxon>rosids</taxon>
        <taxon>fabids</taxon>
        <taxon>Fagales</taxon>
        <taxon>Juglandaceae</taxon>
        <taxon>Carya</taxon>
    </lineage>
</organism>
<evidence type="ECO:0000313" key="3">
    <source>
        <dbReference type="EMBL" id="KAG6668448.1"/>
    </source>
</evidence>
<evidence type="ECO:0008006" key="5">
    <source>
        <dbReference type="Google" id="ProtNLM"/>
    </source>
</evidence>
<dbReference type="InterPro" id="IPR027944">
    <property type="entry name" value="SEO_C"/>
</dbReference>
<dbReference type="InterPro" id="IPR027942">
    <property type="entry name" value="SEO_N"/>
</dbReference>
<comment type="caution">
    <text evidence="3">The sequence shown here is derived from an EMBL/GenBank/DDBJ whole genome shotgun (WGS) entry which is preliminary data.</text>
</comment>
<dbReference type="Pfam" id="PF14576">
    <property type="entry name" value="SEO_N"/>
    <property type="match status" value="1"/>
</dbReference>
<feature type="domain" description="Sieve element occlusion C-terminal" evidence="2">
    <location>
        <begin position="461"/>
        <end position="675"/>
    </location>
</feature>
<dbReference type="GO" id="GO:0010088">
    <property type="term" value="P:phloem development"/>
    <property type="evidence" value="ECO:0007669"/>
    <property type="project" value="InterPro"/>
</dbReference>